<dbReference type="EMBL" id="CP097562">
    <property type="protein sequence ID" value="USF24358.1"/>
    <property type="molecule type" value="Genomic_DNA"/>
</dbReference>
<comment type="similarity">
    <text evidence="2 12">Belongs to the peptidase M48B family.</text>
</comment>
<evidence type="ECO:0000256" key="7">
    <source>
        <dbReference type="ARBA" id="ARBA00022801"/>
    </source>
</evidence>
<dbReference type="GO" id="GO:0006508">
    <property type="term" value="P:proteolysis"/>
    <property type="evidence" value="ECO:0007669"/>
    <property type="project" value="UniProtKB-KW"/>
</dbReference>
<dbReference type="InterPro" id="IPR022919">
    <property type="entry name" value="Pept_M48_protease_HtpX"/>
</dbReference>
<evidence type="ECO:0000313" key="14">
    <source>
        <dbReference type="Proteomes" id="UP000017429"/>
    </source>
</evidence>
<dbReference type="EC" id="3.4.24.-" evidence="12"/>
<evidence type="ECO:0000256" key="1">
    <source>
        <dbReference type="ARBA" id="ARBA00004651"/>
    </source>
</evidence>
<organism evidence="13 14">
    <name type="scientific">Mucispirillum schaedleri ASF457</name>
    <dbReference type="NCBI Taxonomy" id="1379858"/>
    <lineage>
        <taxon>Bacteria</taxon>
        <taxon>Pseudomonadati</taxon>
        <taxon>Deferribacterota</taxon>
        <taxon>Deferribacteres</taxon>
        <taxon>Deferribacterales</taxon>
        <taxon>Mucispirillaceae</taxon>
        <taxon>Mucispirillum</taxon>
    </lineage>
</organism>
<comment type="subcellular location">
    <subcellularLocation>
        <location evidence="1 12">Cell membrane</location>
        <topology evidence="1 12">Multi-pass membrane protein</topology>
    </subcellularLocation>
</comment>
<keyword evidence="10 12" id="KW-0482">Metalloprotease</keyword>
<dbReference type="KEGG" id="msch:N508_001444"/>
<evidence type="ECO:0000256" key="11">
    <source>
        <dbReference type="ARBA" id="ARBA00023136"/>
    </source>
</evidence>
<sequence>MTTVNTLKTVFLITLMTVLLVFIGNLIGGRTGMIIALVFAVGMNFFSYWFSDKIVLKMYKAEEVNEASNPRLYRIVRNLATRAGLPMPKVYIIMNGTPNAFATGRNKNHAAVAVTNTLMNMLDDDELAGVIGHELAHIYGKDILIGTIVAMMAGTIMTIVDIFQWSMILGGGNSDNEDGNPLGFIGSIAMIILAPLAATLIQMAVSRSREYIADQRGAEFCGNPKALASALHKIAYGIEMHPMAEAKPATAHMFIANPFAGQKMMSLFSTHPPIDDRINKLVTMANSRSGRAY</sequence>
<keyword evidence="4 12" id="KW-0645">Protease</keyword>
<evidence type="ECO:0000256" key="12">
    <source>
        <dbReference type="HAMAP-Rule" id="MF_00188"/>
    </source>
</evidence>
<keyword evidence="7 12" id="KW-0378">Hydrolase</keyword>
<evidence type="ECO:0000313" key="13">
    <source>
        <dbReference type="EMBL" id="USF24358.1"/>
    </source>
</evidence>
<dbReference type="Gene3D" id="3.30.2010.10">
    <property type="entry name" value="Metalloproteases ('zincins'), catalytic domain"/>
    <property type="match status" value="1"/>
</dbReference>
<comment type="cofactor">
    <cofactor evidence="12">
        <name>Zn(2+)</name>
        <dbReference type="ChEBI" id="CHEBI:29105"/>
    </cofactor>
    <text evidence="12">Binds 1 zinc ion per subunit.</text>
</comment>
<dbReference type="PANTHER" id="PTHR43221:SF1">
    <property type="entry name" value="PROTEASE HTPX"/>
    <property type="match status" value="1"/>
</dbReference>
<keyword evidence="8 12" id="KW-0862">Zinc</keyword>
<dbReference type="Pfam" id="PF01435">
    <property type="entry name" value="Peptidase_M48"/>
    <property type="match status" value="1"/>
</dbReference>
<dbReference type="OrthoDB" id="15218at2"/>
<dbReference type="AlphaFoldDB" id="V2PZV5"/>
<dbReference type="HAMAP" id="MF_00188">
    <property type="entry name" value="Pept_M48_protease_HtpX"/>
    <property type="match status" value="1"/>
</dbReference>
<dbReference type="RefSeq" id="WP_023275750.1">
    <property type="nucleotide sequence ID" value="NZ_CP097562.1"/>
</dbReference>
<dbReference type="Proteomes" id="UP000017429">
    <property type="component" value="Chromosome"/>
</dbReference>
<feature type="transmembrane region" description="Helical" evidence="12">
    <location>
        <begin position="183"/>
        <end position="205"/>
    </location>
</feature>
<evidence type="ECO:0000256" key="4">
    <source>
        <dbReference type="ARBA" id="ARBA00022670"/>
    </source>
</evidence>
<keyword evidence="6 12" id="KW-0479">Metal-binding</keyword>
<reference evidence="13" key="3">
    <citation type="submission" date="2022-06" db="EMBL/GenBank/DDBJ databases">
        <title>Resources to Facilitate Use of the Altered Schaedler Flora (ASF) Mouse Model to Study Microbiome Function.</title>
        <authorList>
            <person name="Proctor A."/>
            <person name="Parvinroo S."/>
            <person name="Richie T."/>
            <person name="Jia X."/>
            <person name="Lee S.T.M."/>
            <person name="Karp P.D."/>
            <person name="Paley S."/>
            <person name="Kostic A.D."/>
            <person name="Pierre J.F."/>
            <person name="Wannemuehler M.J."/>
            <person name="Phillips G.J."/>
        </authorList>
    </citation>
    <scope>NUCLEOTIDE SEQUENCE</scope>
    <source>
        <strain evidence="13">ASF457</strain>
    </source>
</reference>
<evidence type="ECO:0000256" key="5">
    <source>
        <dbReference type="ARBA" id="ARBA00022692"/>
    </source>
</evidence>
<keyword evidence="9 12" id="KW-1133">Transmembrane helix</keyword>
<feature type="binding site" evidence="12">
    <location>
        <position position="137"/>
    </location>
    <ligand>
        <name>Zn(2+)</name>
        <dbReference type="ChEBI" id="CHEBI:29105"/>
        <note>catalytic</note>
    </ligand>
</feature>
<reference evidence="13" key="2">
    <citation type="submission" date="2022-05" db="EMBL/GenBank/DDBJ databases">
        <authorList>
            <person name="Proctor A.L."/>
            <person name="Phillips G.J."/>
            <person name="Wannemuehler M.J."/>
        </authorList>
    </citation>
    <scope>NUCLEOTIDE SEQUENCE</scope>
    <source>
        <strain evidence="13">ASF457</strain>
    </source>
</reference>
<evidence type="ECO:0000256" key="8">
    <source>
        <dbReference type="ARBA" id="ARBA00022833"/>
    </source>
</evidence>
<feature type="transmembrane region" description="Helical" evidence="12">
    <location>
        <begin position="143"/>
        <end position="163"/>
    </location>
</feature>
<dbReference type="GO" id="GO:0004222">
    <property type="term" value="F:metalloendopeptidase activity"/>
    <property type="evidence" value="ECO:0007669"/>
    <property type="project" value="UniProtKB-UniRule"/>
</dbReference>
<feature type="active site" evidence="12">
    <location>
        <position position="134"/>
    </location>
</feature>
<dbReference type="PANTHER" id="PTHR43221">
    <property type="entry name" value="PROTEASE HTPX"/>
    <property type="match status" value="1"/>
</dbReference>
<keyword evidence="3 12" id="KW-1003">Cell membrane</keyword>
<evidence type="ECO:0000256" key="3">
    <source>
        <dbReference type="ARBA" id="ARBA00022475"/>
    </source>
</evidence>
<evidence type="ECO:0000256" key="2">
    <source>
        <dbReference type="ARBA" id="ARBA00009779"/>
    </source>
</evidence>
<dbReference type="InterPro" id="IPR001915">
    <property type="entry name" value="Peptidase_M48"/>
</dbReference>
<reference evidence="13" key="1">
    <citation type="journal article" date="2014" name="Genome Announc.">
        <title>Draft genome sequences of the altered schaedler flora, a defined bacterial community from gnotobiotic mice.</title>
        <authorList>
            <person name="Wannemuehler M.J."/>
            <person name="Overstreet A.M."/>
            <person name="Ward D.V."/>
            <person name="Phillips G.J."/>
        </authorList>
    </citation>
    <scope>NUCLEOTIDE SEQUENCE</scope>
    <source>
        <strain evidence="13">ASF457</strain>
    </source>
</reference>
<proteinExistence type="inferred from homology"/>
<feature type="transmembrane region" description="Helical" evidence="12">
    <location>
        <begin position="33"/>
        <end position="50"/>
    </location>
</feature>
<dbReference type="GO" id="GO:0008270">
    <property type="term" value="F:zinc ion binding"/>
    <property type="evidence" value="ECO:0007669"/>
    <property type="project" value="UniProtKB-UniRule"/>
</dbReference>
<keyword evidence="14" id="KW-1185">Reference proteome</keyword>
<dbReference type="GO" id="GO:0005886">
    <property type="term" value="C:plasma membrane"/>
    <property type="evidence" value="ECO:0007669"/>
    <property type="project" value="UniProtKB-SubCell"/>
</dbReference>
<name>V2PZV5_9BACT</name>
<evidence type="ECO:0000256" key="9">
    <source>
        <dbReference type="ARBA" id="ARBA00022989"/>
    </source>
</evidence>
<feature type="binding site" evidence="12">
    <location>
        <position position="133"/>
    </location>
    <ligand>
        <name>Zn(2+)</name>
        <dbReference type="ChEBI" id="CHEBI:29105"/>
        <note>catalytic</note>
    </ligand>
</feature>
<protein>
    <recommendedName>
        <fullName evidence="12">Protease HtpX homolog</fullName>
        <ecNumber evidence="12">3.4.24.-</ecNumber>
    </recommendedName>
</protein>
<dbReference type="eggNOG" id="COG0501">
    <property type="taxonomic scope" value="Bacteria"/>
</dbReference>
<feature type="binding site" evidence="12">
    <location>
        <position position="210"/>
    </location>
    <ligand>
        <name>Zn(2+)</name>
        <dbReference type="ChEBI" id="CHEBI:29105"/>
        <note>catalytic</note>
    </ligand>
</feature>
<evidence type="ECO:0000256" key="10">
    <source>
        <dbReference type="ARBA" id="ARBA00023049"/>
    </source>
</evidence>
<accession>V2PZV5</accession>
<keyword evidence="5 12" id="KW-0812">Transmembrane</keyword>
<dbReference type="CDD" id="cd07336">
    <property type="entry name" value="M48B_HtpX_like"/>
    <property type="match status" value="1"/>
</dbReference>
<feature type="transmembrane region" description="Helical" evidence="12">
    <location>
        <begin position="7"/>
        <end position="27"/>
    </location>
</feature>
<evidence type="ECO:0000256" key="6">
    <source>
        <dbReference type="ARBA" id="ARBA00022723"/>
    </source>
</evidence>
<keyword evidence="11 12" id="KW-0472">Membrane</keyword>
<dbReference type="InterPro" id="IPR050083">
    <property type="entry name" value="HtpX_protease"/>
</dbReference>
<gene>
    <name evidence="12 13" type="primary">htpX</name>
    <name evidence="13" type="ORF">N508_001444</name>
</gene>
<dbReference type="NCBIfam" id="NF002826">
    <property type="entry name" value="PRK03001.1"/>
    <property type="match status" value="1"/>
</dbReference>